<evidence type="ECO:0000313" key="2">
    <source>
        <dbReference type="EMBL" id="MFB9326082.1"/>
    </source>
</evidence>
<gene>
    <name evidence="2" type="ORF">ACFFSY_09185</name>
</gene>
<reference evidence="2 3" key="1">
    <citation type="submission" date="2024-09" db="EMBL/GenBank/DDBJ databases">
        <authorList>
            <person name="Sun Q."/>
            <person name="Mori K."/>
        </authorList>
    </citation>
    <scope>NUCLEOTIDE SEQUENCE [LARGE SCALE GENOMIC DNA]</scope>
    <source>
        <strain evidence="2 3">TISTR 2452</strain>
    </source>
</reference>
<dbReference type="RefSeq" id="WP_377493037.1">
    <property type="nucleotide sequence ID" value="NZ_JBHMDO010000017.1"/>
</dbReference>
<evidence type="ECO:0000256" key="1">
    <source>
        <dbReference type="SAM" id="MobiDB-lite"/>
    </source>
</evidence>
<sequence length="53" mass="5899">MSEQEKKQERVSDESLLSDLTQEMTSEEKQAIQGGAVTHTGTKPIVKKVTIRP</sequence>
<name>A0ABV5KLH3_9BACL</name>
<organism evidence="2 3">
    <name type="scientific">Paenibacillus aurantiacus</name>
    <dbReference type="NCBI Taxonomy" id="1936118"/>
    <lineage>
        <taxon>Bacteria</taxon>
        <taxon>Bacillati</taxon>
        <taxon>Bacillota</taxon>
        <taxon>Bacilli</taxon>
        <taxon>Bacillales</taxon>
        <taxon>Paenibacillaceae</taxon>
        <taxon>Paenibacillus</taxon>
    </lineage>
</organism>
<dbReference type="EMBL" id="JBHMDO010000017">
    <property type="protein sequence ID" value="MFB9326082.1"/>
    <property type="molecule type" value="Genomic_DNA"/>
</dbReference>
<keyword evidence="3" id="KW-1185">Reference proteome</keyword>
<feature type="compositionally biased region" description="Basic and acidic residues" evidence="1">
    <location>
        <begin position="1"/>
        <end position="13"/>
    </location>
</feature>
<protein>
    <recommendedName>
        <fullName evidence="4">Type 2 lantibiotic</fullName>
    </recommendedName>
</protein>
<evidence type="ECO:0000313" key="3">
    <source>
        <dbReference type="Proteomes" id="UP001589747"/>
    </source>
</evidence>
<dbReference type="Proteomes" id="UP001589747">
    <property type="component" value="Unassembled WGS sequence"/>
</dbReference>
<evidence type="ECO:0008006" key="4">
    <source>
        <dbReference type="Google" id="ProtNLM"/>
    </source>
</evidence>
<proteinExistence type="predicted"/>
<comment type="caution">
    <text evidence="2">The sequence shown here is derived from an EMBL/GenBank/DDBJ whole genome shotgun (WGS) entry which is preliminary data.</text>
</comment>
<feature type="region of interest" description="Disordered" evidence="1">
    <location>
        <begin position="1"/>
        <end position="53"/>
    </location>
</feature>
<accession>A0ABV5KLH3</accession>